<dbReference type="SUPFAM" id="SSF109604">
    <property type="entry name" value="HD-domain/PDEase-like"/>
    <property type="match status" value="1"/>
</dbReference>
<protein>
    <submittedName>
        <fullName evidence="2">HDOD domain-containing protein</fullName>
    </submittedName>
</protein>
<sequence length="455" mass="49753">MVMDETAPYAARARGLAETDWPVLGSSEAVFADTDELVNRSLREVGQYAERDPGLALRLILRANEPRPGLKQEIHSVPDAIAMLGLRAVHQEIERAPRVEDLLGDPQPYRRRAAQARLAALIVEELGRVRHDSEPGELGLAALLNDLGMLALEMTGAPELPGLRSMLQLRAVPDEASYVALGYATDDLSRGMAEHMHLPELVRGTLRAENAAHPRAMEVMVASAVAGQIFHGMDTLREDRDLRLLAGLLGEPDKAAADRLGRLMEGFNRDAWLYAMDDLDPSAVARVWRDDCSPVPLGLAPRGDIAVSGELALQREPHRGVRLRRLLRACQFGLGLNRVVFTELAHDGEWLQAVDLVGTLHEPEFSHFGIGRHDLGAMGAVLEQTDPVWWSRDHPDTPLPGAVAELTGGVDCLLAPVLEHGRCIGMIYADRRSPALALDSRTLDGFARLLAAARR</sequence>
<reference evidence="2 3" key="1">
    <citation type="submission" date="2017-02" db="EMBL/GenBank/DDBJ databases">
        <title>Genomic diversity within the haloalkaliphilic genus Thioalkalivibrio.</title>
        <authorList>
            <person name="Ahn A.-C."/>
            <person name="Meier-Kolthoff J."/>
            <person name="Overmars L."/>
            <person name="Richter M."/>
            <person name="Woyke T."/>
            <person name="Sorokin D.Y."/>
            <person name="Muyzer G."/>
        </authorList>
    </citation>
    <scope>NUCLEOTIDE SEQUENCE [LARGE SCALE GENOMIC DNA]</scope>
    <source>
        <strain evidence="2 3">HL17</strain>
    </source>
</reference>
<dbReference type="AlphaFoldDB" id="A0A1V2ZYQ1"/>
<evidence type="ECO:0000259" key="1">
    <source>
        <dbReference type="PROSITE" id="PS51833"/>
    </source>
</evidence>
<evidence type="ECO:0000313" key="3">
    <source>
        <dbReference type="Proteomes" id="UP000189177"/>
    </source>
</evidence>
<organism evidence="2 3">
    <name type="scientific">Thioalkalivibrio halophilus</name>
    <dbReference type="NCBI Taxonomy" id="252474"/>
    <lineage>
        <taxon>Bacteria</taxon>
        <taxon>Pseudomonadati</taxon>
        <taxon>Pseudomonadota</taxon>
        <taxon>Gammaproteobacteria</taxon>
        <taxon>Chromatiales</taxon>
        <taxon>Ectothiorhodospiraceae</taxon>
        <taxon>Thioalkalivibrio</taxon>
    </lineage>
</organism>
<dbReference type="STRING" id="252474.B1A74_06955"/>
<gene>
    <name evidence="2" type="ORF">B1A74_06955</name>
</gene>
<comment type="caution">
    <text evidence="2">The sequence shown here is derived from an EMBL/GenBank/DDBJ whole genome shotgun (WGS) entry which is preliminary data.</text>
</comment>
<dbReference type="Proteomes" id="UP000189177">
    <property type="component" value="Unassembled WGS sequence"/>
</dbReference>
<dbReference type="OrthoDB" id="9126875at2"/>
<dbReference type="SUPFAM" id="SSF55781">
    <property type="entry name" value="GAF domain-like"/>
    <property type="match status" value="1"/>
</dbReference>
<dbReference type="Gene3D" id="1.10.3210.10">
    <property type="entry name" value="Hypothetical protein af1432"/>
    <property type="match status" value="1"/>
</dbReference>
<proteinExistence type="predicted"/>
<feature type="domain" description="HDOD" evidence="1">
    <location>
        <begin position="21"/>
        <end position="212"/>
    </location>
</feature>
<dbReference type="Pfam" id="PF08668">
    <property type="entry name" value="HDOD"/>
    <property type="match status" value="1"/>
</dbReference>
<dbReference type="InterPro" id="IPR052340">
    <property type="entry name" value="RNase_Y/CdgJ"/>
</dbReference>
<evidence type="ECO:0000313" key="2">
    <source>
        <dbReference type="EMBL" id="OOC10232.1"/>
    </source>
</evidence>
<name>A0A1V2ZYQ1_9GAMM</name>
<keyword evidence="3" id="KW-1185">Reference proteome</keyword>
<dbReference type="RefSeq" id="WP_018946437.1">
    <property type="nucleotide sequence ID" value="NZ_MUZR01000021.1"/>
</dbReference>
<accession>A0A1V2ZYQ1</accession>
<dbReference type="PROSITE" id="PS51833">
    <property type="entry name" value="HDOD"/>
    <property type="match status" value="1"/>
</dbReference>
<dbReference type="InterPro" id="IPR013976">
    <property type="entry name" value="HDOD"/>
</dbReference>
<dbReference type="PANTHER" id="PTHR33525">
    <property type="match status" value="1"/>
</dbReference>
<dbReference type="EMBL" id="MUZR01000021">
    <property type="protein sequence ID" value="OOC10232.1"/>
    <property type="molecule type" value="Genomic_DNA"/>
</dbReference>
<dbReference type="PANTHER" id="PTHR33525:SF4">
    <property type="entry name" value="CYCLIC DI-GMP PHOSPHODIESTERASE CDGJ"/>
    <property type="match status" value="1"/>
</dbReference>